<protein>
    <recommendedName>
        <fullName evidence="7">Wntless-like transmembrane domain-containing protein</fullName>
    </recommendedName>
</protein>
<dbReference type="InterPro" id="IPR040416">
    <property type="entry name" value="TMEM181"/>
</dbReference>
<evidence type="ECO:0000256" key="6">
    <source>
        <dbReference type="SAM" id="Phobius"/>
    </source>
</evidence>
<name>A0ABR2IQX2_9EUKA</name>
<keyword evidence="4 6" id="KW-0472">Membrane</keyword>
<feature type="transmembrane region" description="Helical" evidence="6">
    <location>
        <begin position="376"/>
        <end position="398"/>
    </location>
</feature>
<feature type="transmembrane region" description="Helical" evidence="6">
    <location>
        <begin position="296"/>
        <end position="315"/>
    </location>
</feature>
<evidence type="ECO:0000313" key="9">
    <source>
        <dbReference type="Proteomes" id="UP001470230"/>
    </source>
</evidence>
<dbReference type="PANTHER" id="PTHR31918:SF1">
    <property type="entry name" value="TRANSMEMBRANE PROTEIN 181"/>
    <property type="match status" value="1"/>
</dbReference>
<sequence>MTTLDHNESSDMQEIKNEEIVIKETLMWIDSSTKVENVITFISFIAIIILTICTGVIGTPSINSQKSIRLFKESNIQRLSFDAAPISSYNRFISFDIYFIKNDPSKAINVPVSFEYYIECSSKDKTINKTARTYSGPVLGDAGDNLTHPFYLFNDRLIDYQSIEIVCVMDKTKLPDFKGIVIYTKLGTHDQTTFQCYFRFVYSAFEFYSIITLIRKMRKDSHIFLHLEQKLLIPLIVCAILSNNPLYIFHAYNPGHLYFFTYALGSALFEGCLCLGILVVFEYIRQKNVKFDLEFLFSKLIYCSCIALSHFFYKLHYAIGTYSNPQITGHSVTEFILREIEVLLLCGFVVWAFILFSKCISSIDITERSKFVMYSYANIVTLIGIILFSIIGNAFNLYQDTPLIEVSEFVFSNVFVLMMIYFHWPYSILYEQDYLDEANNQNDHAPIADIAEPMPDDNQELLDDEEEDDNEEEEEE</sequence>
<evidence type="ECO:0000256" key="2">
    <source>
        <dbReference type="ARBA" id="ARBA00022692"/>
    </source>
</evidence>
<keyword evidence="3 6" id="KW-1133">Transmembrane helix</keyword>
<feature type="transmembrane region" description="Helical" evidence="6">
    <location>
        <begin position="38"/>
        <end position="62"/>
    </location>
</feature>
<evidence type="ECO:0000256" key="5">
    <source>
        <dbReference type="SAM" id="MobiDB-lite"/>
    </source>
</evidence>
<evidence type="ECO:0000256" key="3">
    <source>
        <dbReference type="ARBA" id="ARBA00022989"/>
    </source>
</evidence>
<feature type="transmembrane region" description="Helical" evidence="6">
    <location>
        <begin position="410"/>
        <end position="429"/>
    </location>
</feature>
<evidence type="ECO:0000256" key="4">
    <source>
        <dbReference type="ARBA" id="ARBA00023136"/>
    </source>
</evidence>
<dbReference type="Pfam" id="PF06664">
    <property type="entry name" value="WLS-like_TM"/>
    <property type="match status" value="1"/>
</dbReference>
<dbReference type="EMBL" id="JAPFFF010000015">
    <property type="protein sequence ID" value="KAK8866904.1"/>
    <property type="molecule type" value="Genomic_DNA"/>
</dbReference>
<comment type="subcellular location">
    <subcellularLocation>
        <location evidence="1">Membrane</location>
        <topology evidence="1">Multi-pass membrane protein</topology>
    </subcellularLocation>
</comment>
<evidence type="ECO:0000259" key="7">
    <source>
        <dbReference type="Pfam" id="PF06664"/>
    </source>
</evidence>
<organism evidence="8 9">
    <name type="scientific">Tritrichomonas musculus</name>
    <dbReference type="NCBI Taxonomy" id="1915356"/>
    <lineage>
        <taxon>Eukaryota</taxon>
        <taxon>Metamonada</taxon>
        <taxon>Parabasalia</taxon>
        <taxon>Tritrichomonadida</taxon>
        <taxon>Tritrichomonadidae</taxon>
        <taxon>Tritrichomonas</taxon>
    </lineage>
</organism>
<feature type="domain" description="Wntless-like transmembrane" evidence="7">
    <location>
        <begin position="192"/>
        <end position="426"/>
    </location>
</feature>
<reference evidence="8 9" key="1">
    <citation type="submission" date="2024-04" db="EMBL/GenBank/DDBJ databases">
        <title>Tritrichomonas musculus Genome.</title>
        <authorList>
            <person name="Alves-Ferreira E."/>
            <person name="Grigg M."/>
            <person name="Lorenzi H."/>
            <person name="Galac M."/>
        </authorList>
    </citation>
    <scope>NUCLEOTIDE SEQUENCE [LARGE SCALE GENOMIC DNA]</scope>
    <source>
        <strain evidence="8 9">EAF2021</strain>
    </source>
</reference>
<feature type="compositionally biased region" description="Acidic residues" evidence="5">
    <location>
        <begin position="454"/>
        <end position="476"/>
    </location>
</feature>
<gene>
    <name evidence="8" type="ORF">M9Y10_009872</name>
</gene>
<feature type="transmembrane region" description="Helical" evidence="6">
    <location>
        <begin position="335"/>
        <end position="356"/>
    </location>
</feature>
<dbReference type="InterPro" id="IPR047843">
    <property type="entry name" value="WLS-like_TM"/>
</dbReference>
<dbReference type="PANTHER" id="PTHR31918">
    <property type="entry name" value="TRANSMEMBRANE PROTEIN 181"/>
    <property type="match status" value="1"/>
</dbReference>
<comment type="caution">
    <text evidence="8">The sequence shown here is derived from an EMBL/GenBank/DDBJ whole genome shotgun (WGS) entry which is preliminary data.</text>
</comment>
<evidence type="ECO:0000313" key="8">
    <source>
        <dbReference type="EMBL" id="KAK8866904.1"/>
    </source>
</evidence>
<dbReference type="Proteomes" id="UP001470230">
    <property type="component" value="Unassembled WGS sequence"/>
</dbReference>
<accession>A0ABR2IQX2</accession>
<keyword evidence="2 6" id="KW-0812">Transmembrane</keyword>
<feature type="transmembrane region" description="Helical" evidence="6">
    <location>
        <begin position="258"/>
        <end position="284"/>
    </location>
</feature>
<evidence type="ECO:0000256" key="1">
    <source>
        <dbReference type="ARBA" id="ARBA00004141"/>
    </source>
</evidence>
<proteinExistence type="predicted"/>
<feature type="region of interest" description="Disordered" evidence="5">
    <location>
        <begin position="445"/>
        <end position="476"/>
    </location>
</feature>
<feature type="transmembrane region" description="Helical" evidence="6">
    <location>
        <begin position="231"/>
        <end position="252"/>
    </location>
</feature>
<keyword evidence="9" id="KW-1185">Reference proteome</keyword>